<organism evidence="2 3">
    <name type="scientific">Meganyctiphanes norvegica</name>
    <name type="common">Northern krill</name>
    <name type="synonym">Thysanopoda norvegica</name>
    <dbReference type="NCBI Taxonomy" id="48144"/>
    <lineage>
        <taxon>Eukaryota</taxon>
        <taxon>Metazoa</taxon>
        <taxon>Ecdysozoa</taxon>
        <taxon>Arthropoda</taxon>
        <taxon>Crustacea</taxon>
        <taxon>Multicrustacea</taxon>
        <taxon>Malacostraca</taxon>
        <taxon>Eumalacostraca</taxon>
        <taxon>Eucarida</taxon>
        <taxon>Euphausiacea</taxon>
        <taxon>Euphausiidae</taxon>
        <taxon>Meganyctiphanes</taxon>
    </lineage>
</organism>
<reference evidence="2 3" key="1">
    <citation type="submission" date="2024-05" db="EMBL/GenBank/DDBJ databases">
        <authorList>
            <person name="Wallberg A."/>
        </authorList>
    </citation>
    <scope>NUCLEOTIDE SEQUENCE [LARGE SCALE GENOMIC DNA]</scope>
</reference>
<name>A0AAV2S3E3_MEGNR</name>
<dbReference type="EMBL" id="CAXKWB010044921">
    <property type="protein sequence ID" value="CAL4161666.1"/>
    <property type="molecule type" value="Genomic_DNA"/>
</dbReference>
<feature type="non-terminal residue" evidence="2">
    <location>
        <position position="100"/>
    </location>
</feature>
<protein>
    <submittedName>
        <fullName evidence="2">Uncharacterized protein</fullName>
    </submittedName>
</protein>
<evidence type="ECO:0000313" key="3">
    <source>
        <dbReference type="Proteomes" id="UP001497623"/>
    </source>
</evidence>
<keyword evidence="1" id="KW-0732">Signal</keyword>
<dbReference type="Proteomes" id="UP001497623">
    <property type="component" value="Unassembled WGS sequence"/>
</dbReference>
<feature type="signal peptide" evidence="1">
    <location>
        <begin position="1"/>
        <end position="18"/>
    </location>
</feature>
<gene>
    <name evidence="2" type="ORF">MNOR_LOCUS32664</name>
</gene>
<evidence type="ECO:0000256" key="1">
    <source>
        <dbReference type="SAM" id="SignalP"/>
    </source>
</evidence>
<dbReference type="AlphaFoldDB" id="A0AAV2S3E3"/>
<keyword evidence="3" id="KW-1185">Reference proteome</keyword>
<accession>A0AAV2S3E3</accession>
<comment type="caution">
    <text evidence="2">The sequence shown here is derived from an EMBL/GenBank/DDBJ whole genome shotgun (WGS) entry which is preliminary data.</text>
</comment>
<feature type="chain" id="PRO_5043348798" evidence="1">
    <location>
        <begin position="19"/>
        <end position="100"/>
    </location>
</feature>
<evidence type="ECO:0000313" key="2">
    <source>
        <dbReference type="EMBL" id="CAL4161666.1"/>
    </source>
</evidence>
<sequence>MGLVVHLLVVIVAQLVYSYEDVEYCDSWCEYPRGSQMFRCCTGTKDLCSEINGTCVGSRDRCSASQPMRIYNDISPQIKLTKKYCAISEPGSPACCAPSG</sequence>
<proteinExistence type="predicted"/>